<feature type="domain" description="Protein kinase" evidence="1">
    <location>
        <begin position="1"/>
        <end position="73"/>
    </location>
</feature>
<dbReference type="OrthoDB" id="4062651at2759"/>
<reference evidence="2" key="1">
    <citation type="journal article" date="2020" name="Stud. Mycol.">
        <title>101 Dothideomycetes genomes: a test case for predicting lifestyles and emergence of pathogens.</title>
        <authorList>
            <person name="Haridas S."/>
            <person name="Albert R."/>
            <person name="Binder M."/>
            <person name="Bloem J."/>
            <person name="Labutti K."/>
            <person name="Salamov A."/>
            <person name="Andreopoulos B."/>
            <person name="Baker S."/>
            <person name="Barry K."/>
            <person name="Bills G."/>
            <person name="Bluhm B."/>
            <person name="Cannon C."/>
            <person name="Castanera R."/>
            <person name="Culley D."/>
            <person name="Daum C."/>
            <person name="Ezra D."/>
            <person name="Gonzalez J."/>
            <person name="Henrissat B."/>
            <person name="Kuo A."/>
            <person name="Liang C."/>
            <person name="Lipzen A."/>
            <person name="Lutzoni F."/>
            <person name="Magnuson J."/>
            <person name="Mondo S."/>
            <person name="Nolan M."/>
            <person name="Ohm R."/>
            <person name="Pangilinan J."/>
            <person name="Park H.-J."/>
            <person name="Ramirez L."/>
            <person name="Alfaro M."/>
            <person name="Sun H."/>
            <person name="Tritt A."/>
            <person name="Yoshinaga Y."/>
            <person name="Zwiers L.-H."/>
            <person name="Turgeon B."/>
            <person name="Goodwin S."/>
            <person name="Spatafora J."/>
            <person name="Crous P."/>
            <person name="Grigoriev I."/>
        </authorList>
    </citation>
    <scope>NUCLEOTIDE SEQUENCE</scope>
    <source>
        <strain evidence="2">CBS 207.26</strain>
    </source>
</reference>
<keyword evidence="3" id="KW-1185">Reference proteome</keyword>
<evidence type="ECO:0000313" key="3">
    <source>
        <dbReference type="Proteomes" id="UP000800200"/>
    </source>
</evidence>
<organism evidence="2 3">
    <name type="scientific">Zopfia rhizophila CBS 207.26</name>
    <dbReference type="NCBI Taxonomy" id="1314779"/>
    <lineage>
        <taxon>Eukaryota</taxon>
        <taxon>Fungi</taxon>
        <taxon>Dikarya</taxon>
        <taxon>Ascomycota</taxon>
        <taxon>Pezizomycotina</taxon>
        <taxon>Dothideomycetes</taxon>
        <taxon>Dothideomycetes incertae sedis</taxon>
        <taxon>Zopfiaceae</taxon>
        <taxon>Zopfia</taxon>
    </lineage>
</organism>
<dbReference type="InterPro" id="IPR011009">
    <property type="entry name" value="Kinase-like_dom_sf"/>
</dbReference>
<dbReference type="Proteomes" id="UP000800200">
    <property type="component" value="Unassembled WGS sequence"/>
</dbReference>
<dbReference type="PROSITE" id="PS50011">
    <property type="entry name" value="PROTEIN_KINASE_DOM"/>
    <property type="match status" value="1"/>
</dbReference>
<proteinExistence type="predicted"/>
<dbReference type="Gene3D" id="1.10.510.10">
    <property type="entry name" value="Transferase(Phosphotransferase) domain 1"/>
    <property type="match status" value="1"/>
</dbReference>
<dbReference type="AlphaFoldDB" id="A0A6A6EY56"/>
<dbReference type="SUPFAM" id="SSF56112">
    <property type="entry name" value="Protein kinase-like (PK-like)"/>
    <property type="match status" value="1"/>
</dbReference>
<accession>A0A6A6EY56</accession>
<protein>
    <recommendedName>
        <fullName evidence="1">Protein kinase domain-containing protein</fullName>
    </recommendedName>
</protein>
<sequence length="73" mass="8336">MIKDARPFNRALCLRSIRIGIEHLHSLGVIHCDINPTNILFRGNDFVIGDFDSCKPEGGGAWVESWNERLEKR</sequence>
<name>A0A6A6EY56_9PEZI</name>
<evidence type="ECO:0000259" key="1">
    <source>
        <dbReference type="PROSITE" id="PS50011"/>
    </source>
</evidence>
<dbReference type="GO" id="GO:0005524">
    <property type="term" value="F:ATP binding"/>
    <property type="evidence" value="ECO:0007669"/>
    <property type="project" value="InterPro"/>
</dbReference>
<dbReference type="InterPro" id="IPR000719">
    <property type="entry name" value="Prot_kinase_dom"/>
</dbReference>
<dbReference type="GO" id="GO:0004672">
    <property type="term" value="F:protein kinase activity"/>
    <property type="evidence" value="ECO:0007669"/>
    <property type="project" value="InterPro"/>
</dbReference>
<dbReference type="EMBL" id="ML994610">
    <property type="protein sequence ID" value="KAF2195698.1"/>
    <property type="molecule type" value="Genomic_DNA"/>
</dbReference>
<evidence type="ECO:0000313" key="2">
    <source>
        <dbReference type="EMBL" id="KAF2195698.1"/>
    </source>
</evidence>
<gene>
    <name evidence="2" type="ORF">K469DRAFT_758471</name>
</gene>
<dbReference type="Pfam" id="PF00069">
    <property type="entry name" value="Pkinase"/>
    <property type="match status" value="1"/>
</dbReference>